<name>A0A919RXK2_9CLOT</name>
<proteinExistence type="predicted"/>
<dbReference type="RefSeq" id="WP_212903060.1">
    <property type="nucleotide sequence ID" value="NZ_BOPZ01000006.1"/>
</dbReference>
<sequence>MATSNEANLNENFLEIRKKYTVILKEILDKYDTLPDWVFSSEARGEAGGCSVGEKCSVGDVKK</sequence>
<dbReference type="EMBL" id="BOPZ01000006">
    <property type="protein sequence ID" value="GIM28317.1"/>
    <property type="molecule type" value="Genomic_DNA"/>
</dbReference>
<accession>A0A919RXK2</accession>
<evidence type="ECO:0000313" key="2">
    <source>
        <dbReference type="Proteomes" id="UP000679179"/>
    </source>
</evidence>
<gene>
    <name evidence="1" type="ORF">CPJCM30710_09830</name>
</gene>
<evidence type="ECO:0000313" key="1">
    <source>
        <dbReference type="EMBL" id="GIM28317.1"/>
    </source>
</evidence>
<keyword evidence="2" id="KW-1185">Reference proteome</keyword>
<organism evidence="1 2">
    <name type="scientific">Clostridium polyendosporum</name>
    <dbReference type="NCBI Taxonomy" id="69208"/>
    <lineage>
        <taxon>Bacteria</taxon>
        <taxon>Bacillati</taxon>
        <taxon>Bacillota</taxon>
        <taxon>Clostridia</taxon>
        <taxon>Eubacteriales</taxon>
        <taxon>Clostridiaceae</taxon>
        <taxon>Clostridium</taxon>
    </lineage>
</organism>
<dbReference type="AlphaFoldDB" id="A0A919RXK2"/>
<reference evidence="1" key="1">
    <citation type="submission" date="2021-03" db="EMBL/GenBank/DDBJ databases">
        <title>Taxonomic study of Clostridium polyendosporum from meadow-gley soil under rice.</title>
        <authorList>
            <person name="Kobayashi H."/>
            <person name="Tanizawa Y."/>
            <person name="Yagura M."/>
        </authorList>
    </citation>
    <scope>NUCLEOTIDE SEQUENCE</scope>
    <source>
        <strain evidence="1">JCM 30710</strain>
    </source>
</reference>
<dbReference type="Proteomes" id="UP000679179">
    <property type="component" value="Unassembled WGS sequence"/>
</dbReference>
<protein>
    <submittedName>
        <fullName evidence="1">Uncharacterized protein</fullName>
    </submittedName>
</protein>
<comment type="caution">
    <text evidence="1">The sequence shown here is derived from an EMBL/GenBank/DDBJ whole genome shotgun (WGS) entry which is preliminary data.</text>
</comment>